<feature type="compositionally biased region" description="Basic and acidic residues" evidence="4">
    <location>
        <begin position="135"/>
        <end position="153"/>
    </location>
</feature>
<dbReference type="GO" id="GO:0008270">
    <property type="term" value="F:zinc ion binding"/>
    <property type="evidence" value="ECO:0007669"/>
    <property type="project" value="UniProtKB-KW"/>
</dbReference>
<evidence type="ECO:0000313" key="6">
    <source>
        <dbReference type="EMBL" id="KDR74463.1"/>
    </source>
</evidence>
<dbReference type="AlphaFoldDB" id="A0A067T664"/>
<dbReference type="STRING" id="685588.A0A067T664"/>
<keyword evidence="3" id="KW-0862">Zinc</keyword>
<keyword evidence="1" id="KW-0479">Metal-binding</keyword>
<name>A0A067T664_GALM3</name>
<dbReference type="Proteomes" id="UP000027222">
    <property type="component" value="Unassembled WGS sequence"/>
</dbReference>
<dbReference type="HOGENOM" id="CLU_083670_0_0_1"/>
<evidence type="ECO:0000256" key="2">
    <source>
        <dbReference type="ARBA" id="ARBA00022771"/>
    </source>
</evidence>
<dbReference type="InterPro" id="IPR018957">
    <property type="entry name" value="Znf_C3HC4_RING-type"/>
</dbReference>
<dbReference type="Gene3D" id="3.30.40.10">
    <property type="entry name" value="Zinc/RING finger domain, C3HC4 (zinc finger)"/>
    <property type="match status" value="1"/>
</dbReference>
<dbReference type="Pfam" id="PF00097">
    <property type="entry name" value="zf-C3HC4"/>
    <property type="match status" value="1"/>
</dbReference>
<evidence type="ECO:0000256" key="3">
    <source>
        <dbReference type="ARBA" id="ARBA00022833"/>
    </source>
</evidence>
<gene>
    <name evidence="6" type="ORF">GALMADRAFT_250427</name>
</gene>
<keyword evidence="7" id="KW-1185">Reference proteome</keyword>
<evidence type="ECO:0000313" key="7">
    <source>
        <dbReference type="Proteomes" id="UP000027222"/>
    </source>
</evidence>
<keyword evidence="2" id="KW-0863">Zinc-finger</keyword>
<evidence type="ECO:0000259" key="5">
    <source>
        <dbReference type="Pfam" id="PF00097"/>
    </source>
</evidence>
<evidence type="ECO:0000256" key="1">
    <source>
        <dbReference type="ARBA" id="ARBA00022723"/>
    </source>
</evidence>
<feature type="domain" description="Zinc finger C3HC4 RING-type" evidence="5">
    <location>
        <begin position="22"/>
        <end position="49"/>
    </location>
</feature>
<proteinExistence type="predicted"/>
<dbReference type="SUPFAM" id="SSF57850">
    <property type="entry name" value="RING/U-box"/>
    <property type="match status" value="1"/>
</dbReference>
<feature type="region of interest" description="Disordered" evidence="4">
    <location>
        <begin position="57"/>
        <end position="87"/>
    </location>
</feature>
<protein>
    <recommendedName>
        <fullName evidence="5">Zinc finger C3HC4 RING-type domain-containing protein</fullName>
    </recommendedName>
</protein>
<dbReference type="OrthoDB" id="8062037at2759"/>
<feature type="region of interest" description="Disordered" evidence="4">
    <location>
        <begin position="121"/>
        <end position="153"/>
    </location>
</feature>
<organism evidence="6 7">
    <name type="scientific">Galerina marginata (strain CBS 339.88)</name>
    <dbReference type="NCBI Taxonomy" id="685588"/>
    <lineage>
        <taxon>Eukaryota</taxon>
        <taxon>Fungi</taxon>
        <taxon>Dikarya</taxon>
        <taxon>Basidiomycota</taxon>
        <taxon>Agaricomycotina</taxon>
        <taxon>Agaricomycetes</taxon>
        <taxon>Agaricomycetidae</taxon>
        <taxon>Agaricales</taxon>
        <taxon>Agaricineae</taxon>
        <taxon>Strophariaceae</taxon>
        <taxon>Galerina</taxon>
    </lineage>
</organism>
<accession>A0A067T664</accession>
<reference evidence="7" key="1">
    <citation type="journal article" date="2014" name="Proc. Natl. Acad. Sci. U.S.A.">
        <title>Extensive sampling of basidiomycete genomes demonstrates inadequacy of the white-rot/brown-rot paradigm for wood decay fungi.</title>
        <authorList>
            <person name="Riley R."/>
            <person name="Salamov A.A."/>
            <person name="Brown D.W."/>
            <person name="Nagy L.G."/>
            <person name="Floudas D."/>
            <person name="Held B.W."/>
            <person name="Levasseur A."/>
            <person name="Lombard V."/>
            <person name="Morin E."/>
            <person name="Otillar R."/>
            <person name="Lindquist E.A."/>
            <person name="Sun H."/>
            <person name="LaButti K.M."/>
            <person name="Schmutz J."/>
            <person name="Jabbour D."/>
            <person name="Luo H."/>
            <person name="Baker S.E."/>
            <person name="Pisabarro A.G."/>
            <person name="Walton J.D."/>
            <person name="Blanchette R.A."/>
            <person name="Henrissat B."/>
            <person name="Martin F."/>
            <person name="Cullen D."/>
            <person name="Hibbett D.S."/>
            <person name="Grigoriev I.V."/>
        </authorList>
    </citation>
    <scope>NUCLEOTIDE SEQUENCE [LARGE SCALE GENOMIC DNA]</scope>
    <source>
        <strain evidence="7">CBS 339.88</strain>
    </source>
</reference>
<evidence type="ECO:0000256" key="4">
    <source>
        <dbReference type="SAM" id="MobiDB-lite"/>
    </source>
</evidence>
<dbReference type="EMBL" id="KL142383">
    <property type="protein sequence ID" value="KDR74463.1"/>
    <property type="molecule type" value="Genomic_DNA"/>
</dbReference>
<dbReference type="InterPro" id="IPR013083">
    <property type="entry name" value="Znf_RING/FYVE/PHD"/>
</dbReference>
<sequence>MALVMDTPAHPVEELGVTKLDKTWQCGHMFCRRDISKWIGSGHDSCPMCRRPLLEAQPDAQPNADADDQTPQAQEAPPPAAAAAQHARAYADFARGMMELQRAMSADGETIPEGLLFEQFSGSFPGAGTGIAVDSSREEREEGDRREFSGMYS</sequence>